<dbReference type="EMBL" id="BTSX01000005">
    <property type="protein sequence ID" value="GMT02088.1"/>
    <property type="molecule type" value="Genomic_DNA"/>
</dbReference>
<sequence length="66" mass="7625">MGIMLMPRRQSHFEKSIAHCDLHLIREVVGLGLELLKLIASGERIEIMILQFEESVLIRDLQLVLE</sequence>
<gene>
    <name evidence="1" type="ORF">PENTCL1PPCAC_24262</name>
</gene>
<organism evidence="1 2">
    <name type="scientific">Pristionchus entomophagus</name>
    <dbReference type="NCBI Taxonomy" id="358040"/>
    <lineage>
        <taxon>Eukaryota</taxon>
        <taxon>Metazoa</taxon>
        <taxon>Ecdysozoa</taxon>
        <taxon>Nematoda</taxon>
        <taxon>Chromadorea</taxon>
        <taxon>Rhabditida</taxon>
        <taxon>Rhabditina</taxon>
        <taxon>Diplogasteromorpha</taxon>
        <taxon>Diplogasteroidea</taxon>
        <taxon>Neodiplogasteridae</taxon>
        <taxon>Pristionchus</taxon>
    </lineage>
</organism>
<dbReference type="Proteomes" id="UP001432027">
    <property type="component" value="Unassembled WGS sequence"/>
</dbReference>
<accession>A0AAV5U618</accession>
<evidence type="ECO:0008006" key="3">
    <source>
        <dbReference type="Google" id="ProtNLM"/>
    </source>
</evidence>
<comment type="caution">
    <text evidence="1">The sequence shown here is derived from an EMBL/GenBank/DDBJ whole genome shotgun (WGS) entry which is preliminary data.</text>
</comment>
<reference evidence="1" key="1">
    <citation type="submission" date="2023-10" db="EMBL/GenBank/DDBJ databases">
        <title>Genome assembly of Pristionchus species.</title>
        <authorList>
            <person name="Yoshida K."/>
            <person name="Sommer R.J."/>
        </authorList>
    </citation>
    <scope>NUCLEOTIDE SEQUENCE</scope>
    <source>
        <strain evidence="1">RS0144</strain>
    </source>
</reference>
<protein>
    <recommendedName>
        <fullName evidence="3">Ribosomal protein</fullName>
    </recommendedName>
</protein>
<proteinExistence type="predicted"/>
<feature type="non-terminal residue" evidence="1">
    <location>
        <position position="66"/>
    </location>
</feature>
<name>A0AAV5U618_9BILA</name>
<dbReference type="AlphaFoldDB" id="A0AAV5U618"/>
<keyword evidence="2" id="KW-1185">Reference proteome</keyword>
<evidence type="ECO:0000313" key="2">
    <source>
        <dbReference type="Proteomes" id="UP001432027"/>
    </source>
</evidence>
<evidence type="ECO:0000313" key="1">
    <source>
        <dbReference type="EMBL" id="GMT02088.1"/>
    </source>
</evidence>